<proteinExistence type="inferred from homology"/>
<evidence type="ECO:0000313" key="11">
    <source>
        <dbReference type="Proteomes" id="UP000706172"/>
    </source>
</evidence>
<dbReference type="InterPro" id="IPR050330">
    <property type="entry name" value="Bact_OuterMem_StrucFunc"/>
</dbReference>
<gene>
    <name evidence="10" type="ORF">H0S81_11395</name>
</gene>
<dbReference type="CDD" id="cd07185">
    <property type="entry name" value="OmpA_C-like"/>
    <property type="match status" value="1"/>
</dbReference>
<dbReference type="InterPro" id="IPR025713">
    <property type="entry name" value="MotB-like_N_dom"/>
</dbReference>
<organism evidence="10 11">
    <name type="scientific">Desulfotignum balticum</name>
    <dbReference type="NCBI Taxonomy" id="115781"/>
    <lineage>
        <taxon>Bacteria</taxon>
        <taxon>Pseudomonadati</taxon>
        <taxon>Thermodesulfobacteriota</taxon>
        <taxon>Desulfobacteria</taxon>
        <taxon>Desulfobacterales</taxon>
        <taxon>Desulfobacteraceae</taxon>
        <taxon>Desulfotignum</taxon>
    </lineage>
</organism>
<sequence length="247" mass="27548">MAQRSGKKKESLAVMDSNGWLTTLADLVMLLLTFFVMLLSMSSMDAKKLKETFSRFQGAPGVLELGSNQEIASLSKFVRTYESTDHLLVVDHALMEKLLMPVQETSPDRVKEVLEKIDTLFDITADPLGIAVSFHGELFFASGKAELRDVMFPFLDTVAAAIEECDNDMFIVGHTDDIPARGSVFGSNRQLSLKRAEAVLDYFVNQCHIPSQRFAVGGYGADRPLVPNDTPENRNKNRRVQIIFKIL</sequence>
<keyword evidence="10" id="KW-0966">Cell projection</keyword>
<feature type="transmembrane region" description="Helical" evidence="8">
    <location>
        <begin position="20"/>
        <end position="40"/>
    </location>
</feature>
<keyword evidence="10" id="KW-0969">Cilium</keyword>
<dbReference type="Pfam" id="PF00691">
    <property type="entry name" value="OmpA"/>
    <property type="match status" value="1"/>
</dbReference>
<evidence type="ECO:0000313" key="10">
    <source>
        <dbReference type="EMBL" id="MBG0780515.1"/>
    </source>
</evidence>
<dbReference type="InterPro" id="IPR036737">
    <property type="entry name" value="OmpA-like_sf"/>
</dbReference>
<keyword evidence="4 8" id="KW-0812">Transmembrane</keyword>
<reference evidence="10" key="1">
    <citation type="submission" date="2020-07" db="EMBL/GenBank/DDBJ databases">
        <title>Severe corrosion of carbon steel in oil field produced water can be linked to methanogenic archaea containing a special type of NiFe hydrogenase.</title>
        <authorList>
            <person name="Lahme S."/>
            <person name="Mand J."/>
            <person name="Longwell J."/>
            <person name="Smith R."/>
            <person name="Enning D."/>
        </authorList>
    </citation>
    <scope>NUCLEOTIDE SEQUENCE</scope>
    <source>
        <strain evidence="10">MIC098Bin6</strain>
    </source>
</reference>
<evidence type="ECO:0000256" key="1">
    <source>
        <dbReference type="ARBA" id="ARBA00004162"/>
    </source>
</evidence>
<evidence type="ECO:0000256" key="2">
    <source>
        <dbReference type="ARBA" id="ARBA00008914"/>
    </source>
</evidence>
<keyword evidence="10" id="KW-0282">Flagellum</keyword>
<evidence type="ECO:0000256" key="4">
    <source>
        <dbReference type="ARBA" id="ARBA00022692"/>
    </source>
</evidence>
<evidence type="ECO:0000259" key="9">
    <source>
        <dbReference type="PROSITE" id="PS51123"/>
    </source>
</evidence>
<evidence type="ECO:0000256" key="5">
    <source>
        <dbReference type="ARBA" id="ARBA00022989"/>
    </source>
</evidence>
<keyword evidence="6 7" id="KW-0472">Membrane</keyword>
<comment type="similarity">
    <text evidence="2">Belongs to the MotB family.</text>
</comment>
<dbReference type="PANTHER" id="PTHR30329">
    <property type="entry name" value="STATOR ELEMENT OF FLAGELLAR MOTOR COMPLEX"/>
    <property type="match status" value="1"/>
</dbReference>
<evidence type="ECO:0000256" key="6">
    <source>
        <dbReference type="ARBA" id="ARBA00023136"/>
    </source>
</evidence>
<comment type="caution">
    <text evidence="10">The sequence shown here is derived from an EMBL/GenBank/DDBJ whole genome shotgun (WGS) entry which is preliminary data.</text>
</comment>
<protein>
    <submittedName>
        <fullName evidence="10">Flagellar motor protein MotB</fullName>
    </submittedName>
</protein>
<dbReference type="Proteomes" id="UP000706172">
    <property type="component" value="Unassembled WGS sequence"/>
</dbReference>
<accession>A0A931CWT6</accession>
<evidence type="ECO:0000256" key="7">
    <source>
        <dbReference type="PROSITE-ProRule" id="PRU00473"/>
    </source>
</evidence>
<dbReference type="InterPro" id="IPR006665">
    <property type="entry name" value="OmpA-like"/>
</dbReference>
<name>A0A931CWT6_9BACT</name>
<dbReference type="EMBL" id="JACCQK010000765">
    <property type="protein sequence ID" value="MBG0780515.1"/>
    <property type="molecule type" value="Genomic_DNA"/>
</dbReference>
<dbReference type="Pfam" id="PF13677">
    <property type="entry name" value="MotB_plug"/>
    <property type="match status" value="1"/>
</dbReference>
<keyword evidence="5 8" id="KW-1133">Transmembrane helix</keyword>
<dbReference type="PROSITE" id="PS51123">
    <property type="entry name" value="OMPA_2"/>
    <property type="match status" value="1"/>
</dbReference>
<dbReference type="PANTHER" id="PTHR30329:SF21">
    <property type="entry name" value="LIPOPROTEIN YIAD-RELATED"/>
    <property type="match status" value="1"/>
</dbReference>
<dbReference type="AlphaFoldDB" id="A0A931CWT6"/>
<feature type="domain" description="OmpA-like" evidence="9">
    <location>
        <begin position="127"/>
        <end position="247"/>
    </location>
</feature>
<comment type="subcellular location">
    <subcellularLocation>
        <location evidence="1">Cell membrane</location>
        <topology evidence="1">Single-pass membrane protein</topology>
    </subcellularLocation>
</comment>
<dbReference type="Gene3D" id="3.30.1330.60">
    <property type="entry name" value="OmpA-like domain"/>
    <property type="match status" value="1"/>
</dbReference>
<evidence type="ECO:0000256" key="8">
    <source>
        <dbReference type="SAM" id="Phobius"/>
    </source>
</evidence>
<evidence type="ECO:0000256" key="3">
    <source>
        <dbReference type="ARBA" id="ARBA00022475"/>
    </source>
</evidence>
<keyword evidence="3" id="KW-1003">Cell membrane</keyword>
<dbReference type="SUPFAM" id="SSF103088">
    <property type="entry name" value="OmpA-like"/>
    <property type="match status" value="1"/>
</dbReference>
<dbReference type="GO" id="GO:0005886">
    <property type="term" value="C:plasma membrane"/>
    <property type="evidence" value="ECO:0007669"/>
    <property type="project" value="UniProtKB-SubCell"/>
</dbReference>